<keyword evidence="3" id="KW-1185">Reference proteome</keyword>
<reference evidence="2 3" key="1">
    <citation type="journal article" date="2007" name="Nature">
        <title>Evolution of genes and genomes on the Drosophila phylogeny.</title>
        <authorList>
            <consortium name="Drosophila 12 Genomes Consortium"/>
            <person name="Clark A.G."/>
            <person name="Eisen M.B."/>
            <person name="Smith D.R."/>
            <person name="Bergman C.M."/>
            <person name="Oliver B."/>
            <person name="Markow T.A."/>
            <person name="Kaufman T.C."/>
            <person name="Kellis M."/>
            <person name="Gelbart W."/>
            <person name="Iyer V.N."/>
            <person name="Pollard D.A."/>
            <person name="Sackton T.B."/>
            <person name="Larracuente A.M."/>
            <person name="Singh N.D."/>
            <person name="Abad J.P."/>
            <person name="Abt D.N."/>
            <person name="Adryan B."/>
            <person name="Aguade M."/>
            <person name="Akashi H."/>
            <person name="Anderson W.W."/>
            <person name="Aquadro C.F."/>
            <person name="Ardell D.H."/>
            <person name="Arguello R."/>
            <person name="Artieri C.G."/>
            <person name="Barbash D.A."/>
            <person name="Barker D."/>
            <person name="Barsanti P."/>
            <person name="Batterham P."/>
            <person name="Batzoglou S."/>
            <person name="Begun D."/>
            <person name="Bhutkar A."/>
            <person name="Blanco E."/>
            <person name="Bosak S.A."/>
            <person name="Bradley R.K."/>
            <person name="Brand A.D."/>
            <person name="Brent M.R."/>
            <person name="Brooks A.N."/>
            <person name="Brown R.H."/>
            <person name="Butlin R.K."/>
            <person name="Caggese C."/>
            <person name="Calvi B.R."/>
            <person name="Bernardo de Carvalho A."/>
            <person name="Caspi A."/>
            <person name="Castrezana S."/>
            <person name="Celniker S.E."/>
            <person name="Chang J.L."/>
            <person name="Chapple C."/>
            <person name="Chatterji S."/>
            <person name="Chinwalla A."/>
            <person name="Civetta A."/>
            <person name="Clifton S.W."/>
            <person name="Comeron J.M."/>
            <person name="Costello J.C."/>
            <person name="Coyne J.A."/>
            <person name="Daub J."/>
            <person name="David R.G."/>
            <person name="Delcher A.L."/>
            <person name="Delehaunty K."/>
            <person name="Do C.B."/>
            <person name="Ebling H."/>
            <person name="Edwards K."/>
            <person name="Eickbush T."/>
            <person name="Evans J.D."/>
            <person name="Filipski A."/>
            <person name="Findeiss S."/>
            <person name="Freyhult E."/>
            <person name="Fulton L."/>
            <person name="Fulton R."/>
            <person name="Garcia A.C."/>
            <person name="Gardiner A."/>
            <person name="Garfield D.A."/>
            <person name="Garvin B.E."/>
            <person name="Gibson G."/>
            <person name="Gilbert D."/>
            <person name="Gnerre S."/>
            <person name="Godfrey J."/>
            <person name="Good R."/>
            <person name="Gotea V."/>
            <person name="Gravely B."/>
            <person name="Greenberg A.J."/>
            <person name="Griffiths-Jones S."/>
            <person name="Gross S."/>
            <person name="Guigo R."/>
            <person name="Gustafson E.A."/>
            <person name="Haerty W."/>
            <person name="Hahn M.W."/>
            <person name="Halligan D.L."/>
            <person name="Halpern A.L."/>
            <person name="Halter G.M."/>
            <person name="Han M.V."/>
            <person name="Heger A."/>
            <person name="Hillier L."/>
            <person name="Hinrichs A.S."/>
            <person name="Holmes I."/>
            <person name="Hoskins R.A."/>
            <person name="Hubisz M.J."/>
            <person name="Hultmark D."/>
            <person name="Huntley M.A."/>
            <person name="Jaffe D.B."/>
            <person name="Jagadeeshan S."/>
            <person name="Jeck W.R."/>
            <person name="Johnson J."/>
            <person name="Jones C.D."/>
            <person name="Jordan W.C."/>
            <person name="Karpen G.H."/>
            <person name="Kataoka E."/>
            <person name="Keightley P.D."/>
            <person name="Kheradpour P."/>
            <person name="Kirkness E.F."/>
            <person name="Koerich L.B."/>
            <person name="Kristiansen K."/>
            <person name="Kudrna D."/>
            <person name="Kulathinal R.J."/>
            <person name="Kumar S."/>
            <person name="Kwok R."/>
            <person name="Lander E."/>
            <person name="Langley C.H."/>
            <person name="Lapoint R."/>
            <person name="Lazzaro B.P."/>
            <person name="Lee S.J."/>
            <person name="Levesque L."/>
            <person name="Li R."/>
            <person name="Lin C.F."/>
            <person name="Lin M.F."/>
            <person name="Lindblad-Toh K."/>
            <person name="Llopart A."/>
            <person name="Long M."/>
            <person name="Low L."/>
            <person name="Lozovsky E."/>
            <person name="Lu J."/>
            <person name="Luo M."/>
            <person name="Machado C.A."/>
            <person name="Makalowski W."/>
            <person name="Marzo M."/>
            <person name="Matsuda M."/>
            <person name="Matzkin L."/>
            <person name="McAllister B."/>
            <person name="McBride C.S."/>
            <person name="McKernan B."/>
            <person name="McKernan K."/>
            <person name="Mendez-Lago M."/>
            <person name="Minx P."/>
            <person name="Mollenhauer M.U."/>
            <person name="Montooth K."/>
            <person name="Mount S.M."/>
            <person name="Mu X."/>
            <person name="Myers E."/>
            <person name="Negre B."/>
            <person name="Newfeld S."/>
            <person name="Nielsen R."/>
            <person name="Noor M.A."/>
            <person name="O'Grady P."/>
            <person name="Pachter L."/>
            <person name="Papaceit M."/>
            <person name="Parisi M.J."/>
            <person name="Parisi M."/>
            <person name="Parts L."/>
            <person name="Pedersen J.S."/>
            <person name="Pesole G."/>
            <person name="Phillippy A.M."/>
            <person name="Ponting C.P."/>
            <person name="Pop M."/>
            <person name="Porcelli D."/>
            <person name="Powell J.R."/>
            <person name="Prohaska S."/>
            <person name="Pruitt K."/>
            <person name="Puig M."/>
            <person name="Quesneville H."/>
            <person name="Ram K.R."/>
            <person name="Rand D."/>
            <person name="Rasmussen M.D."/>
            <person name="Reed L.K."/>
            <person name="Reenan R."/>
            <person name="Reily A."/>
            <person name="Remington K.A."/>
            <person name="Rieger T.T."/>
            <person name="Ritchie M.G."/>
            <person name="Robin C."/>
            <person name="Rogers Y.H."/>
            <person name="Rohde C."/>
            <person name="Rozas J."/>
            <person name="Rubenfield M.J."/>
            <person name="Ruiz A."/>
            <person name="Russo S."/>
            <person name="Salzberg S.L."/>
            <person name="Sanchez-Gracia A."/>
            <person name="Saranga D.J."/>
            <person name="Sato H."/>
            <person name="Schaeffer S.W."/>
            <person name="Schatz M.C."/>
            <person name="Schlenke T."/>
            <person name="Schwartz R."/>
            <person name="Segarra C."/>
            <person name="Singh R.S."/>
            <person name="Sirot L."/>
            <person name="Sirota M."/>
            <person name="Sisneros N.B."/>
            <person name="Smith C.D."/>
            <person name="Smith T.F."/>
            <person name="Spieth J."/>
            <person name="Stage D.E."/>
            <person name="Stark A."/>
            <person name="Stephan W."/>
            <person name="Strausberg R.L."/>
            <person name="Strempel S."/>
            <person name="Sturgill D."/>
            <person name="Sutton G."/>
            <person name="Sutton G.G."/>
            <person name="Tao W."/>
            <person name="Teichmann S."/>
            <person name="Tobari Y.N."/>
            <person name="Tomimura Y."/>
            <person name="Tsolas J.M."/>
            <person name="Valente V.L."/>
            <person name="Venter E."/>
            <person name="Venter J.C."/>
            <person name="Vicario S."/>
            <person name="Vieira F.G."/>
            <person name="Vilella A.J."/>
            <person name="Villasante A."/>
            <person name="Walenz B."/>
            <person name="Wang J."/>
            <person name="Wasserman M."/>
            <person name="Watts T."/>
            <person name="Wilson D."/>
            <person name="Wilson R.K."/>
            <person name="Wing R.A."/>
            <person name="Wolfner M.F."/>
            <person name="Wong A."/>
            <person name="Wong G.K."/>
            <person name="Wu C.I."/>
            <person name="Wu G."/>
            <person name="Yamamoto D."/>
            <person name="Yang H.P."/>
            <person name="Yang S.P."/>
            <person name="Yorke J.A."/>
            <person name="Yoshida K."/>
            <person name="Zdobnov E."/>
            <person name="Zhang P."/>
            <person name="Zhang Y."/>
            <person name="Zimin A.V."/>
            <person name="Baldwin J."/>
            <person name="Abdouelleil A."/>
            <person name="Abdulkadir J."/>
            <person name="Abebe A."/>
            <person name="Abera B."/>
            <person name="Abreu J."/>
            <person name="Acer S.C."/>
            <person name="Aftuck L."/>
            <person name="Alexander A."/>
            <person name="An P."/>
            <person name="Anderson E."/>
            <person name="Anderson S."/>
            <person name="Arachi H."/>
            <person name="Azer M."/>
            <person name="Bachantsang P."/>
            <person name="Barry A."/>
            <person name="Bayul T."/>
            <person name="Berlin A."/>
            <person name="Bessette D."/>
            <person name="Bloom T."/>
            <person name="Blye J."/>
            <person name="Boguslavskiy L."/>
            <person name="Bonnet C."/>
            <person name="Boukhgalter B."/>
            <person name="Bourzgui I."/>
            <person name="Brown A."/>
            <person name="Cahill P."/>
            <person name="Channer S."/>
            <person name="Cheshatsang Y."/>
            <person name="Chuda L."/>
            <person name="Citroen M."/>
            <person name="Collymore A."/>
            <person name="Cooke P."/>
            <person name="Costello M."/>
            <person name="D'Aco K."/>
            <person name="Daza R."/>
            <person name="De Haan G."/>
            <person name="DeGray S."/>
            <person name="DeMaso C."/>
            <person name="Dhargay N."/>
            <person name="Dooley K."/>
            <person name="Dooley E."/>
            <person name="Doricent M."/>
            <person name="Dorje P."/>
            <person name="Dorjee K."/>
            <person name="Dupes A."/>
            <person name="Elong R."/>
            <person name="Falk J."/>
            <person name="Farina A."/>
            <person name="Faro S."/>
            <person name="Ferguson D."/>
            <person name="Fisher S."/>
            <person name="Foley C.D."/>
            <person name="Franke A."/>
            <person name="Friedrich D."/>
            <person name="Gadbois L."/>
            <person name="Gearin G."/>
            <person name="Gearin C.R."/>
            <person name="Giannoukos G."/>
            <person name="Goode T."/>
            <person name="Graham J."/>
            <person name="Grandbois E."/>
            <person name="Grewal S."/>
            <person name="Gyaltsen K."/>
            <person name="Hafez N."/>
            <person name="Hagos B."/>
            <person name="Hall J."/>
            <person name="Henson C."/>
            <person name="Hollinger A."/>
            <person name="Honan T."/>
            <person name="Huard M.D."/>
            <person name="Hughes L."/>
            <person name="Hurhula B."/>
            <person name="Husby M.E."/>
            <person name="Kamat A."/>
            <person name="Kanga B."/>
            <person name="Kashin S."/>
            <person name="Khazanovich D."/>
            <person name="Kisner P."/>
            <person name="Lance K."/>
            <person name="Lara M."/>
            <person name="Lee W."/>
            <person name="Lennon N."/>
            <person name="Letendre F."/>
            <person name="LeVine R."/>
            <person name="Lipovsky A."/>
            <person name="Liu X."/>
            <person name="Liu J."/>
            <person name="Liu S."/>
            <person name="Lokyitsang T."/>
            <person name="Lokyitsang Y."/>
            <person name="Lubonja R."/>
            <person name="Lui A."/>
            <person name="MacDonald P."/>
            <person name="Magnisalis V."/>
            <person name="Maru K."/>
            <person name="Matthews C."/>
            <person name="McCusker W."/>
            <person name="McDonough S."/>
            <person name="Mehta T."/>
            <person name="Meldrim J."/>
            <person name="Meneus L."/>
            <person name="Mihai O."/>
            <person name="Mihalev A."/>
            <person name="Mihova T."/>
            <person name="Mittelman R."/>
            <person name="Mlenga V."/>
            <person name="Montmayeur A."/>
            <person name="Mulrain L."/>
            <person name="Navidi A."/>
            <person name="Naylor J."/>
            <person name="Negash T."/>
            <person name="Nguyen T."/>
            <person name="Nguyen N."/>
            <person name="Nicol R."/>
            <person name="Norbu C."/>
            <person name="Norbu N."/>
            <person name="Novod N."/>
            <person name="O'Neill B."/>
            <person name="Osman S."/>
            <person name="Markiewicz E."/>
            <person name="Oyono O.L."/>
            <person name="Patti C."/>
            <person name="Phunkhang P."/>
            <person name="Pierre F."/>
            <person name="Priest M."/>
            <person name="Raghuraman S."/>
            <person name="Rege F."/>
            <person name="Reyes R."/>
            <person name="Rise C."/>
            <person name="Rogov P."/>
            <person name="Ross K."/>
            <person name="Ryan E."/>
            <person name="Settipalli S."/>
            <person name="Shea T."/>
            <person name="Sherpa N."/>
            <person name="Shi L."/>
            <person name="Shih D."/>
            <person name="Sparrow T."/>
            <person name="Spaulding J."/>
            <person name="Stalker J."/>
            <person name="Stange-Thomann N."/>
            <person name="Stavropoulos S."/>
            <person name="Stone C."/>
            <person name="Strader C."/>
            <person name="Tesfaye S."/>
            <person name="Thomson T."/>
            <person name="Thoulutsang Y."/>
            <person name="Thoulutsang D."/>
            <person name="Topham K."/>
            <person name="Topping I."/>
            <person name="Tsamla T."/>
            <person name="Vassiliev H."/>
            <person name="Vo A."/>
            <person name="Wangchuk T."/>
            <person name="Wangdi T."/>
            <person name="Weiand M."/>
            <person name="Wilkinson J."/>
            <person name="Wilson A."/>
            <person name="Yadav S."/>
            <person name="Young G."/>
            <person name="Yu Q."/>
            <person name="Zembek L."/>
            <person name="Zhong D."/>
            <person name="Zimmer A."/>
            <person name="Zwirko Z."/>
            <person name="Jaffe D.B."/>
            <person name="Alvarez P."/>
            <person name="Brockman W."/>
            <person name="Butler J."/>
            <person name="Chin C."/>
            <person name="Gnerre S."/>
            <person name="Grabherr M."/>
            <person name="Kleber M."/>
            <person name="Mauceli E."/>
            <person name="MacCallum I."/>
        </authorList>
    </citation>
    <scope>NUCLEOTIDE SEQUENCE [LARGE SCALE GENOMIC DNA]</scope>
    <source>
        <strain evidence="3">Rob3c / Tucson 14021-0248.25</strain>
    </source>
</reference>
<dbReference type="Proteomes" id="UP000001292">
    <property type="component" value="Unassembled WGS sequence"/>
</dbReference>
<name>B4HUA4_DROSE</name>
<dbReference type="EMBL" id="CH480817">
    <property type="protein sequence ID" value="EDW50525.1"/>
    <property type="molecule type" value="Genomic_DNA"/>
</dbReference>
<keyword evidence="1" id="KW-0472">Membrane</keyword>
<evidence type="ECO:0000313" key="2">
    <source>
        <dbReference type="EMBL" id="EDW50525.1"/>
    </source>
</evidence>
<sequence length="77" mass="8522">MAASGTGAPASAALSPLRRRRVQLWSCFLLLLLCLLLARFCCSCHRRLPKEADGCEAQKEMKMKWLTADGRRLTGSV</sequence>
<keyword evidence="1" id="KW-0812">Transmembrane</keyword>
<gene>
    <name evidence="2" type="primary">Dsec\GM13951</name>
    <name evidence="2" type="ORF">Dsec_GM13951</name>
</gene>
<evidence type="ECO:0000256" key="1">
    <source>
        <dbReference type="SAM" id="Phobius"/>
    </source>
</evidence>
<keyword evidence="1" id="KW-1133">Transmembrane helix</keyword>
<organism evidence="3">
    <name type="scientific">Drosophila sechellia</name>
    <name type="common">Fruit fly</name>
    <dbReference type="NCBI Taxonomy" id="7238"/>
    <lineage>
        <taxon>Eukaryota</taxon>
        <taxon>Metazoa</taxon>
        <taxon>Ecdysozoa</taxon>
        <taxon>Arthropoda</taxon>
        <taxon>Hexapoda</taxon>
        <taxon>Insecta</taxon>
        <taxon>Pterygota</taxon>
        <taxon>Neoptera</taxon>
        <taxon>Endopterygota</taxon>
        <taxon>Diptera</taxon>
        <taxon>Brachycera</taxon>
        <taxon>Muscomorpha</taxon>
        <taxon>Ephydroidea</taxon>
        <taxon>Drosophilidae</taxon>
        <taxon>Drosophila</taxon>
        <taxon>Sophophora</taxon>
    </lineage>
</organism>
<protein>
    <submittedName>
        <fullName evidence="2">GM13951</fullName>
    </submittedName>
</protein>
<evidence type="ECO:0000313" key="3">
    <source>
        <dbReference type="Proteomes" id="UP000001292"/>
    </source>
</evidence>
<accession>B4HUA4</accession>
<feature type="transmembrane region" description="Helical" evidence="1">
    <location>
        <begin position="22"/>
        <end position="42"/>
    </location>
</feature>
<dbReference type="HOGENOM" id="CLU_2640757_0_0_1"/>
<proteinExistence type="predicted"/>
<dbReference type="AlphaFoldDB" id="B4HUA4"/>